<protein>
    <recommendedName>
        <fullName evidence="4">RRM domain-containing protein</fullName>
    </recommendedName>
</protein>
<reference evidence="5 6" key="1">
    <citation type="journal article" date="2017" name="Gigascience">
        <title>Draft genome of the honey bee ectoparasitic mite, Tropilaelaps mercedesae, is shaped by the parasitic life history.</title>
        <authorList>
            <person name="Dong X."/>
            <person name="Armstrong S.D."/>
            <person name="Xia D."/>
            <person name="Makepeace B.L."/>
            <person name="Darby A.C."/>
            <person name="Kadowaki T."/>
        </authorList>
    </citation>
    <scope>NUCLEOTIDE SEQUENCE [LARGE SCALE GENOMIC DNA]</scope>
    <source>
        <strain evidence="5">Wuxi-XJTLU</strain>
    </source>
</reference>
<sequence length="341" mass="37295">MSRGSRGPPDIHGMVSLKVDNLTYRTTIEDLKRVFRKFGDVGDVYIPRNPRNNESRGFAFVRFYSRRDAEDAMDSLDDWMAESFVSPWPNMPVQAGEVAERGRVREIATEDAAKHARVPVTGDPVRVRAHIDDGLAQIPEGDQHRRMTTATTGGHVRKTGTDPATGVVTVPGIALGSGQGTAPARGPETGTGLGSARGLEIGTNREMAIGTDRGTGVSPLGTETAGPRNATEAMRDLRQGRLQGLRQGLAMKEMTECAKVRLDLPLRRRYTINTWQTTARPSRACCTSSIRSIALTTQAVGDMIEMDQILPVRDLSAGDDFQLFSPAYLLVGKRHRGEKRR</sequence>
<name>A0A1V9X884_9ACAR</name>
<dbReference type="PANTHER" id="PTHR48034">
    <property type="entry name" value="TRANSFORMER-2 SEX-DETERMINING PROTEIN-RELATED"/>
    <property type="match status" value="1"/>
</dbReference>
<dbReference type="InterPro" id="IPR035979">
    <property type="entry name" value="RBD_domain_sf"/>
</dbReference>
<accession>A0A1V9X884</accession>
<feature type="domain" description="RRM" evidence="4">
    <location>
        <begin position="15"/>
        <end position="77"/>
    </location>
</feature>
<proteinExistence type="predicted"/>
<gene>
    <name evidence="5" type="ORF">BIW11_01787</name>
</gene>
<evidence type="ECO:0000259" key="4">
    <source>
        <dbReference type="PROSITE" id="PS50102"/>
    </source>
</evidence>
<keyword evidence="6" id="KW-1185">Reference proteome</keyword>
<dbReference type="PROSITE" id="PS50102">
    <property type="entry name" value="RRM"/>
    <property type="match status" value="1"/>
</dbReference>
<organism evidence="5 6">
    <name type="scientific">Tropilaelaps mercedesae</name>
    <dbReference type="NCBI Taxonomy" id="418985"/>
    <lineage>
        <taxon>Eukaryota</taxon>
        <taxon>Metazoa</taxon>
        <taxon>Ecdysozoa</taxon>
        <taxon>Arthropoda</taxon>
        <taxon>Chelicerata</taxon>
        <taxon>Arachnida</taxon>
        <taxon>Acari</taxon>
        <taxon>Parasitiformes</taxon>
        <taxon>Mesostigmata</taxon>
        <taxon>Gamasina</taxon>
        <taxon>Dermanyssoidea</taxon>
        <taxon>Laelapidae</taxon>
        <taxon>Tropilaelaps</taxon>
    </lineage>
</organism>
<dbReference type="Gene3D" id="3.30.70.330">
    <property type="match status" value="1"/>
</dbReference>
<evidence type="ECO:0000313" key="5">
    <source>
        <dbReference type="EMBL" id="OQR69775.1"/>
    </source>
</evidence>
<dbReference type="STRING" id="418985.A0A1V9X884"/>
<keyword evidence="1 2" id="KW-0694">RNA-binding</keyword>
<dbReference type="OrthoDB" id="8093034at2759"/>
<evidence type="ECO:0000256" key="2">
    <source>
        <dbReference type="PROSITE-ProRule" id="PRU00176"/>
    </source>
</evidence>
<dbReference type="Proteomes" id="UP000192247">
    <property type="component" value="Unassembled WGS sequence"/>
</dbReference>
<dbReference type="CDD" id="cd12311">
    <property type="entry name" value="RRM_SRSF2_SRSF8"/>
    <property type="match status" value="1"/>
</dbReference>
<dbReference type="SUPFAM" id="SSF54928">
    <property type="entry name" value="RNA-binding domain, RBD"/>
    <property type="match status" value="1"/>
</dbReference>
<comment type="caution">
    <text evidence="5">The sequence shown here is derived from an EMBL/GenBank/DDBJ whole genome shotgun (WGS) entry which is preliminary data.</text>
</comment>
<evidence type="ECO:0000256" key="3">
    <source>
        <dbReference type="SAM" id="MobiDB-lite"/>
    </source>
</evidence>
<evidence type="ECO:0000313" key="6">
    <source>
        <dbReference type="Proteomes" id="UP000192247"/>
    </source>
</evidence>
<feature type="region of interest" description="Disordered" evidence="3">
    <location>
        <begin position="176"/>
        <end position="197"/>
    </location>
</feature>
<dbReference type="EMBL" id="MNPL01019904">
    <property type="protein sequence ID" value="OQR69775.1"/>
    <property type="molecule type" value="Genomic_DNA"/>
</dbReference>
<dbReference type="GO" id="GO:0003723">
    <property type="term" value="F:RNA binding"/>
    <property type="evidence" value="ECO:0007669"/>
    <property type="project" value="UniProtKB-UniRule"/>
</dbReference>
<dbReference type="InterPro" id="IPR050441">
    <property type="entry name" value="RBM"/>
</dbReference>
<dbReference type="InterPro" id="IPR012677">
    <property type="entry name" value="Nucleotide-bd_a/b_plait_sf"/>
</dbReference>
<feature type="region of interest" description="Disordered" evidence="3">
    <location>
        <begin position="209"/>
        <end position="229"/>
    </location>
</feature>
<dbReference type="SMART" id="SM00360">
    <property type="entry name" value="RRM"/>
    <property type="match status" value="1"/>
</dbReference>
<dbReference type="Pfam" id="PF00076">
    <property type="entry name" value="RRM_1"/>
    <property type="match status" value="1"/>
</dbReference>
<dbReference type="AlphaFoldDB" id="A0A1V9X884"/>
<evidence type="ECO:0000256" key="1">
    <source>
        <dbReference type="ARBA" id="ARBA00022884"/>
    </source>
</evidence>
<dbReference type="InterPro" id="IPR000504">
    <property type="entry name" value="RRM_dom"/>
</dbReference>
<dbReference type="InParanoid" id="A0A1V9X884"/>